<evidence type="ECO:0000313" key="2">
    <source>
        <dbReference type="Proteomes" id="UP000094444"/>
    </source>
</evidence>
<reference evidence="1" key="1">
    <citation type="submission" date="2017-09" db="EMBL/GenBank/DDBJ databases">
        <title>Polyketide synthases of a Diaporthe helianthi virulent isolate.</title>
        <authorList>
            <person name="Baroncelli R."/>
        </authorList>
    </citation>
    <scope>NUCLEOTIDE SEQUENCE [LARGE SCALE GENOMIC DNA]</scope>
    <source>
        <strain evidence="1">7/96</strain>
    </source>
</reference>
<dbReference type="InParanoid" id="A0A2P5HPA6"/>
<gene>
    <name evidence="1" type="ORF">DHEL01_v209507</name>
</gene>
<dbReference type="EMBL" id="MAVT02001084">
    <property type="protein sequence ID" value="POS72096.1"/>
    <property type="molecule type" value="Genomic_DNA"/>
</dbReference>
<protein>
    <submittedName>
        <fullName evidence="1">Uncharacterized protein</fullName>
    </submittedName>
</protein>
<dbReference type="OrthoDB" id="4778400at2759"/>
<sequence>MSPPSNIVVGLGRSLPKELPYVILQFLAANSLAEFSAAVVAKTFLRLAISGWSGLAGRYTFYATELELKVEERKVLIPRIVLDAAINDRFNSTRSLSVYHCIKGPDDDGFDDGDCGDFGDYGDYGDYGE</sequence>
<accession>A0A2P5HPA6</accession>
<keyword evidence="2" id="KW-1185">Reference proteome</keyword>
<comment type="caution">
    <text evidence="1">The sequence shown here is derived from an EMBL/GenBank/DDBJ whole genome shotgun (WGS) entry which is preliminary data.</text>
</comment>
<organism evidence="1 2">
    <name type="scientific">Diaporthe helianthi</name>
    <dbReference type="NCBI Taxonomy" id="158607"/>
    <lineage>
        <taxon>Eukaryota</taxon>
        <taxon>Fungi</taxon>
        <taxon>Dikarya</taxon>
        <taxon>Ascomycota</taxon>
        <taxon>Pezizomycotina</taxon>
        <taxon>Sordariomycetes</taxon>
        <taxon>Sordariomycetidae</taxon>
        <taxon>Diaporthales</taxon>
        <taxon>Diaporthaceae</taxon>
        <taxon>Diaporthe</taxon>
    </lineage>
</organism>
<dbReference type="AlphaFoldDB" id="A0A2P5HPA6"/>
<proteinExistence type="predicted"/>
<name>A0A2P5HPA6_DIAHE</name>
<evidence type="ECO:0000313" key="1">
    <source>
        <dbReference type="EMBL" id="POS72096.1"/>
    </source>
</evidence>
<dbReference type="Proteomes" id="UP000094444">
    <property type="component" value="Unassembled WGS sequence"/>
</dbReference>